<evidence type="ECO:0000256" key="3">
    <source>
        <dbReference type="ARBA" id="ARBA00010136"/>
    </source>
</evidence>
<evidence type="ECO:0000256" key="5">
    <source>
        <dbReference type="ARBA" id="ARBA00015611"/>
    </source>
</evidence>
<evidence type="ECO:0000256" key="1">
    <source>
        <dbReference type="ARBA" id="ARBA00000098"/>
    </source>
</evidence>
<dbReference type="SUPFAM" id="SSF63737">
    <property type="entry name" value="Leukotriene A4 hydrolase N-terminal domain"/>
    <property type="match status" value="1"/>
</dbReference>
<keyword evidence="7" id="KW-0479">Metal-binding</keyword>
<dbReference type="PRINTS" id="PR00756">
    <property type="entry name" value="ALADIPTASE"/>
</dbReference>
<dbReference type="PANTHER" id="PTHR11533:SF297">
    <property type="entry name" value="AMINOPEPTIDASE N"/>
    <property type="match status" value="1"/>
</dbReference>
<comment type="catalytic activity">
    <reaction evidence="1">
        <text>Release of an N-terminal amino acid, Xaa-|-Yaa- from a peptide, amide or arylamide. Xaa is preferably Ala, but may be most amino acids including Pro (slow action). When a terminal hydrophobic residue is followed by a prolyl residue, the two may be released as an intact Xaa-Pro dipeptide.</text>
        <dbReference type="EC" id="3.4.11.2"/>
    </reaction>
</comment>
<dbReference type="InterPro" id="IPR045357">
    <property type="entry name" value="Aminopeptidase_N-like_N"/>
</dbReference>
<sequence length="458" mass="48964">MTTALAAATLLVSAHGASATADGPPGAPGAAGIGDAYFPGAGNGGYDVAHYDVALAYAGPRTGEVDATIAVTARATQDLSAFNLDYSGPRIVGVTVDGRSAPYTRAGQELTVTPGAAIPDGRTFTTIVRYAGRPGPVRKQGAGTYGWVPSKDGALVVAEPDGAPTWLPVNDHPRDKATWSFRVTVPKGLRALANGTPGPTVQDGATTTYRWDERSPMATYLATVAIGSFQVRETMAGRIPVITAVDPKFAASAKELESRTVKALTWASSVFGPYPFATAGGIVDDVRLDYGLETQERPVYGGFVPDDDFVAHEMAHQWFGDSVSVHEWRDIWLNEGFATYAEWLWREHGGKDSAKKIFQRYHAQPAGSPVFVPPPGDPGARHLFGFSVYVRGAMCLQALRDRVGDPAFFSILRTWADARRDSSATTSQFIAHAERVSGKKLGTLFTAWLFTPGKPEKW</sequence>
<evidence type="ECO:0000259" key="15">
    <source>
        <dbReference type="Pfam" id="PF17900"/>
    </source>
</evidence>
<evidence type="ECO:0000256" key="8">
    <source>
        <dbReference type="ARBA" id="ARBA00022801"/>
    </source>
</evidence>
<name>A0ABX8R6V0_9ACTN</name>
<dbReference type="InterPro" id="IPR050344">
    <property type="entry name" value="Peptidase_M1_aminopeptidases"/>
</dbReference>
<accession>A0ABX8R6V0</accession>
<dbReference type="Pfam" id="PF01433">
    <property type="entry name" value="Peptidase_M1"/>
    <property type="match status" value="1"/>
</dbReference>
<keyword evidence="10" id="KW-0482">Metalloprotease</keyword>
<evidence type="ECO:0000256" key="11">
    <source>
        <dbReference type="ARBA" id="ARBA00029811"/>
    </source>
</evidence>
<keyword evidence="6" id="KW-0645">Protease</keyword>
<dbReference type="EMBL" id="CP059572">
    <property type="protein sequence ID" value="QXJ26811.1"/>
    <property type="molecule type" value="Genomic_DNA"/>
</dbReference>
<evidence type="ECO:0000256" key="2">
    <source>
        <dbReference type="ARBA" id="ARBA00001947"/>
    </source>
</evidence>
<comment type="similarity">
    <text evidence="3">Belongs to the peptidase M1 family.</text>
</comment>
<evidence type="ECO:0000256" key="12">
    <source>
        <dbReference type="ARBA" id="ARBA00031533"/>
    </source>
</evidence>
<keyword evidence="9" id="KW-0862">Zinc</keyword>
<keyword evidence="13" id="KW-0732">Signal</keyword>
<dbReference type="Gene3D" id="1.10.390.10">
    <property type="entry name" value="Neutral Protease Domain 2"/>
    <property type="match status" value="1"/>
</dbReference>
<evidence type="ECO:0000256" key="13">
    <source>
        <dbReference type="SAM" id="SignalP"/>
    </source>
</evidence>
<feature type="domain" description="Aminopeptidase N-like N-terminal" evidence="15">
    <location>
        <begin position="158"/>
        <end position="221"/>
    </location>
</feature>
<dbReference type="Proteomes" id="UP001049518">
    <property type="component" value="Chromosome"/>
</dbReference>
<evidence type="ECO:0000256" key="4">
    <source>
        <dbReference type="ARBA" id="ARBA00012564"/>
    </source>
</evidence>
<dbReference type="SUPFAM" id="SSF55486">
    <property type="entry name" value="Metalloproteases ('zincins'), catalytic domain"/>
    <property type="match status" value="1"/>
</dbReference>
<evidence type="ECO:0000259" key="14">
    <source>
        <dbReference type="Pfam" id="PF01433"/>
    </source>
</evidence>
<evidence type="ECO:0000256" key="10">
    <source>
        <dbReference type="ARBA" id="ARBA00023049"/>
    </source>
</evidence>
<keyword evidence="8" id="KW-0378">Hydrolase</keyword>
<evidence type="ECO:0000256" key="9">
    <source>
        <dbReference type="ARBA" id="ARBA00022833"/>
    </source>
</evidence>
<organism evidence="16 17">
    <name type="scientific">Actinomadura graeca</name>
    <dbReference type="NCBI Taxonomy" id="2750812"/>
    <lineage>
        <taxon>Bacteria</taxon>
        <taxon>Bacillati</taxon>
        <taxon>Actinomycetota</taxon>
        <taxon>Actinomycetes</taxon>
        <taxon>Streptosporangiales</taxon>
        <taxon>Thermomonosporaceae</taxon>
        <taxon>Actinomadura</taxon>
    </lineage>
</organism>
<feature type="domain" description="Peptidase M1 membrane alanine aminopeptidase" evidence="14">
    <location>
        <begin position="309"/>
        <end position="448"/>
    </location>
</feature>
<evidence type="ECO:0000313" key="16">
    <source>
        <dbReference type="EMBL" id="QXJ26811.1"/>
    </source>
</evidence>
<comment type="cofactor">
    <cofactor evidence="2">
        <name>Zn(2+)</name>
        <dbReference type="ChEBI" id="CHEBI:29105"/>
    </cofactor>
</comment>
<evidence type="ECO:0000256" key="6">
    <source>
        <dbReference type="ARBA" id="ARBA00022670"/>
    </source>
</evidence>
<feature type="chain" id="PRO_5046445188" description="Aminopeptidase N" evidence="13">
    <location>
        <begin position="20"/>
        <end position="458"/>
    </location>
</feature>
<evidence type="ECO:0000256" key="7">
    <source>
        <dbReference type="ARBA" id="ARBA00022723"/>
    </source>
</evidence>
<dbReference type="InterPro" id="IPR001930">
    <property type="entry name" value="Peptidase_M1"/>
</dbReference>
<dbReference type="PANTHER" id="PTHR11533">
    <property type="entry name" value="PROTEASE M1 ZINC METALLOPROTEASE"/>
    <property type="match status" value="1"/>
</dbReference>
<keyword evidence="17" id="KW-1185">Reference proteome</keyword>
<feature type="signal peptide" evidence="13">
    <location>
        <begin position="1"/>
        <end position="19"/>
    </location>
</feature>
<dbReference type="EC" id="3.4.11.2" evidence="4"/>
<dbReference type="InterPro" id="IPR042097">
    <property type="entry name" value="Aminopeptidase_N-like_N_sf"/>
</dbReference>
<dbReference type="Gene3D" id="2.60.40.1730">
    <property type="entry name" value="tricorn interacting facor f3 domain"/>
    <property type="match status" value="1"/>
</dbReference>
<reference evidence="16" key="1">
    <citation type="submission" date="2020-07" db="EMBL/GenBank/DDBJ databases">
        <authorList>
            <person name="Tarantini F.S."/>
            <person name="Hong K.W."/>
            <person name="Chan K.G."/>
        </authorList>
    </citation>
    <scope>NUCLEOTIDE SEQUENCE</scope>
    <source>
        <strain evidence="16">32-07</strain>
    </source>
</reference>
<protein>
    <recommendedName>
        <fullName evidence="5">Aminopeptidase N</fullName>
        <ecNumber evidence="4">3.4.11.2</ecNumber>
    </recommendedName>
    <alternativeName>
        <fullName evidence="11">Alanine aminopeptidase</fullName>
    </alternativeName>
    <alternativeName>
        <fullName evidence="12">Lysyl aminopeptidase</fullName>
    </alternativeName>
</protein>
<evidence type="ECO:0000313" key="17">
    <source>
        <dbReference type="Proteomes" id="UP001049518"/>
    </source>
</evidence>
<dbReference type="InterPro" id="IPR014782">
    <property type="entry name" value="Peptidase_M1_dom"/>
</dbReference>
<dbReference type="InterPro" id="IPR027268">
    <property type="entry name" value="Peptidase_M4/M1_CTD_sf"/>
</dbReference>
<gene>
    <name evidence="16" type="ORF">AGRA3207_005742</name>
</gene>
<dbReference type="Pfam" id="PF17900">
    <property type="entry name" value="Peptidase_M1_N"/>
    <property type="match status" value="1"/>
</dbReference>
<proteinExistence type="inferred from homology"/>
<dbReference type="CDD" id="cd09603">
    <property type="entry name" value="M1_APN_like"/>
    <property type="match status" value="1"/>
</dbReference>